<feature type="region of interest" description="Disordered" evidence="1">
    <location>
        <begin position="15"/>
        <end position="88"/>
    </location>
</feature>
<organism evidence="2 3">
    <name type="scientific">Macrolepiota fuliginosa MF-IS2</name>
    <dbReference type="NCBI Taxonomy" id="1400762"/>
    <lineage>
        <taxon>Eukaryota</taxon>
        <taxon>Fungi</taxon>
        <taxon>Dikarya</taxon>
        <taxon>Basidiomycota</taxon>
        <taxon>Agaricomycotina</taxon>
        <taxon>Agaricomycetes</taxon>
        <taxon>Agaricomycetidae</taxon>
        <taxon>Agaricales</taxon>
        <taxon>Agaricineae</taxon>
        <taxon>Agaricaceae</taxon>
        <taxon>Macrolepiota</taxon>
    </lineage>
</organism>
<dbReference type="Proteomes" id="UP000807342">
    <property type="component" value="Unassembled WGS sequence"/>
</dbReference>
<evidence type="ECO:0000313" key="2">
    <source>
        <dbReference type="EMBL" id="KAF9441950.1"/>
    </source>
</evidence>
<keyword evidence="3" id="KW-1185">Reference proteome</keyword>
<evidence type="ECO:0000256" key="1">
    <source>
        <dbReference type="SAM" id="MobiDB-lite"/>
    </source>
</evidence>
<gene>
    <name evidence="2" type="ORF">P691DRAFT_790265</name>
</gene>
<comment type="caution">
    <text evidence="2">The sequence shown here is derived from an EMBL/GenBank/DDBJ whole genome shotgun (WGS) entry which is preliminary data.</text>
</comment>
<sequence>MPSCIPIKILKTPTHTRNAAAHNNATDQSPPRLPPCHCQASKGKSVYIEPSNVEEEVSFDDESDSESSEQPPPSPRKSNAPDTHTVREKAQELINSLGAMTSNAHSLATDGDLECA</sequence>
<evidence type="ECO:0000313" key="3">
    <source>
        <dbReference type="Proteomes" id="UP000807342"/>
    </source>
</evidence>
<proteinExistence type="predicted"/>
<protein>
    <submittedName>
        <fullName evidence="2">Uncharacterized protein</fullName>
    </submittedName>
</protein>
<name>A0A9P5X278_9AGAR</name>
<dbReference type="AlphaFoldDB" id="A0A9P5X278"/>
<feature type="compositionally biased region" description="Acidic residues" evidence="1">
    <location>
        <begin position="52"/>
        <end position="67"/>
    </location>
</feature>
<dbReference type="EMBL" id="MU151738">
    <property type="protein sequence ID" value="KAF9441950.1"/>
    <property type="molecule type" value="Genomic_DNA"/>
</dbReference>
<reference evidence="2" key="1">
    <citation type="submission" date="2020-11" db="EMBL/GenBank/DDBJ databases">
        <authorList>
            <consortium name="DOE Joint Genome Institute"/>
            <person name="Ahrendt S."/>
            <person name="Riley R."/>
            <person name="Andreopoulos W."/>
            <person name="Labutti K."/>
            <person name="Pangilinan J."/>
            <person name="Ruiz-Duenas F.J."/>
            <person name="Barrasa J.M."/>
            <person name="Sanchez-Garcia M."/>
            <person name="Camarero S."/>
            <person name="Miyauchi S."/>
            <person name="Serrano A."/>
            <person name="Linde D."/>
            <person name="Babiker R."/>
            <person name="Drula E."/>
            <person name="Ayuso-Fernandez I."/>
            <person name="Pacheco R."/>
            <person name="Padilla G."/>
            <person name="Ferreira P."/>
            <person name="Barriuso J."/>
            <person name="Kellner H."/>
            <person name="Castanera R."/>
            <person name="Alfaro M."/>
            <person name="Ramirez L."/>
            <person name="Pisabarro A.G."/>
            <person name="Kuo A."/>
            <person name="Tritt A."/>
            <person name="Lipzen A."/>
            <person name="He G."/>
            <person name="Yan M."/>
            <person name="Ng V."/>
            <person name="Cullen D."/>
            <person name="Martin F."/>
            <person name="Rosso M.-N."/>
            <person name="Henrissat B."/>
            <person name="Hibbett D."/>
            <person name="Martinez A.T."/>
            <person name="Grigoriev I.V."/>
        </authorList>
    </citation>
    <scope>NUCLEOTIDE SEQUENCE</scope>
    <source>
        <strain evidence="2">MF-IS2</strain>
    </source>
</reference>
<feature type="compositionally biased region" description="Low complexity" evidence="1">
    <location>
        <begin position="15"/>
        <end position="26"/>
    </location>
</feature>
<accession>A0A9P5X278</accession>